<keyword evidence="5 8" id="KW-0175">Coiled coil</keyword>
<dbReference type="InterPro" id="IPR027640">
    <property type="entry name" value="Kinesin-like_fam"/>
</dbReference>
<feature type="coiled-coil region" evidence="8">
    <location>
        <begin position="891"/>
        <end position="971"/>
    </location>
</feature>
<evidence type="ECO:0000313" key="11">
    <source>
        <dbReference type="EMBL" id="GAB1303005.1"/>
    </source>
</evidence>
<dbReference type="InterPro" id="IPR027417">
    <property type="entry name" value="P-loop_NTPase"/>
</dbReference>
<evidence type="ECO:0000256" key="8">
    <source>
        <dbReference type="SAM" id="Coils"/>
    </source>
</evidence>
<dbReference type="InterPro" id="IPR036961">
    <property type="entry name" value="Kinesin_motor_dom_sf"/>
</dbReference>
<keyword evidence="12" id="KW-1185">Reference proteome</keyword>
<evidence type="ECO:0000259" key="10">
    <source>
        <dbReference type="PROSITE" id="PS50067"/>
    </source>
</evidence>
<dbReference type="PANTHER" id="PTHR47969">
    <property type="entry name" value="CHROMOSOME-ASSOCIATED KINESIN KIF4A-RELATED"/>
    <property type="match status" value="1"/>
</dbReference>
<evidence type="ECO:0000256" key="4">
    <source>
        <dbReference type="ARBA" id="ARBA00022840"/>
    </source>
</evidence>
<keyword evidence="4 7" id="KW-0067">ATP-binding</keyword>
<feature type="coiled-coil region" evidence="8">
    <location>
        <begin position="504"/>
        <end position="638"/>
    </location>
</feature>
<sequence>MVVVGNDKSFTYDFVFDPSAEQEEVFNTAVAPLIKGVFKEGYNATVLAYGQTGSGKTYSMGGTYTAEQEHDSAIGVIPRVIQLLFKEINQKSDFEFTLKVSYLEIYNEEILDLLCSSREKASQINIREDPKEGIKIVGLTEKTVLVASDTVSCLEQGNNSRTVASTAMNSQSSRSHAIFTISIEQRKKNDKNSSFRSKLHLVDLAGSERQKKTKAEGDRLKEGININRGLLCLGNVISALGDDKKGNFVPYRDSKLTRLLQDSLGGNSHTLMIACVSPADSNLEETLNTLRYADRARKIKNKPIVNIDPQAAELNHLKQQVQQLQVLLLQAHGGTLPGNINVEPSENLQSLMEKNQSLVEENEKLSRGLSEAAGQTALMLERLILGPGFGSSYPHGAQTEQANEKMNAKLEELRQHAACKVDLQKLVETLEDQELKENIEIVCNLQQVIAQLSVSQEEAVACMTASIDTAGEADTVQSSPDTSRSSDVFSTQHALRQAQMSKELIKLNKELALKEALAKKMTQNDNQLQPIHFQYQENIKNLESEVLSLQKEKEELILELQTTKKDVNQAKLSERRRKRLQELEGQIIDLKKKLQEQSKVLKLKESSEHTVSKLNQEIRTMKNQRVQLMRQMKEDAEKFRQWKQQKDKEVIQLKERDRKRQYEMLKLERNFQKQSNVLRRKTEEAAAANKRLKDALQKQKEVAEKRKETQSRGMEGTAARMKNWLGNEIEVMVSTEEAKRHLNDLLEERKILAQDVAQLKEKRESGENPPPKLRRRTFSRDEVHGQDSGAEDSIAKQIETLETELELRSAQIADLQQKLLDAESEDRPKQRWESIATILEAKCAIKYLVGELVSSKIQVSKLESSLNQSKTSCIEVQKMLFEEQNHFAKIETELKEELVRVEQEHQEKMLQLLSQLQQSQLPEKQLEESANEKEEQMRSTMKCQEEELKKMREVCEQNQQLLQENTAIKQKLTLLQVASTQEPHLMRTVLQSPDSSFEYIPPKPKPCRIKEKCQEESFAIEDLQYYSEPSVTEQDNENDDHADEEWIPTKLVKMSKKNIQGCSCKGWCGNKQCGCRKQKSDCNVTCSCDPTKCRNRHQNQEEQTRRKKMCSVKSSSKQDLDAIELNQDSENSFKLEDPTEVTSGLSFFNPVCATPSSKILKELCDSDQVLLKQPVFFSSTDPELKPTASESQENKAVGRKKKRALGSNTSFFSGCSPIQEESH</sequence>
<feature type="region of interest" description="Disordered" evidence="9">
    <location>
        <begin position="682"/>
        <end position="716"/>
    </location>
</feature>
<dbReference type="SUPFAM" id="SSF52540">
    <property type="entry name" value="P-loop containing nucleoside triphosphate hydrolases"/>
    <property type="match status" value="1"/>
</dbReference>
<dbReference type="Pfam" id="PF25764">
    <property type="entry name" value="KIF21A_4th"/>
    <property type="match status" value="1"/>
</dbReference>
<evidence type="ECO:0000256" key="7">
    <source>
        <dbReference type="PROSITE-ProRule" id="PRU00283"/>
    </source>
</evidence>
<dbReference type="InterPro" id="IPR001752">
    <property type="entry name" value="Kinesin_motor_dom"/>
</dbReference>
<keyword evidence="6" id="KW-0206">Cytoskeleton</keyword>
<name>A0ABQ0FUV1_APOSI</name>
<keyword evidence="3 7" id="KW-0547">Nucleotide-binding</keyword>
<dbReference type="InterPro" id="IPR019821">
    <property type="entry name" value="Kinesin_motor_CS"/>
</dbReference>
<feature type="compositionally biased region" description="Basic and acidic residues" evidence="9">
    <location>
        <begin position="691"/>
        <end position="710"/>
    </location>
</feature>
<feature type="coiled-coil region" evidence="8">
    <location>
        <begin position="798"/>
        <end position="825"/>
    </location>
</feature>
<organism evidence="11 12">
    <name type="scientific">Apodemus speciosus</name>
    <name type="common">Large Japanese field mouse</name>
    <dbReference type="NCBI Taxonomy" id="105296"/>
    <lineage>
        <taxon>Eukaryota</taxon>
        <taxon>Metazoa</taxon>
        <taxon>Chordata</taxon>
        <taxon>Craniata</taxon>
        <taxon>Vertebrata</taxon>
        <taxon>Euteleostomi</taxon>
        <taxon>Mammalia</taxon>
        <taxon>Eutheria</taxon>
        <taxon>Euarchontoglires</taxon>
        <taxon>Glires</taxon>
        <taxon>Rodentia</taxon>
        <taxon>Myomorpha</taxon>
        <taxon>Muroidea</taxon>
        <taxon>Muridae</taxon>
        <taxon>Murinae</taxon>
        <taxon>Apodemus</taxon>
    </lineage>
</organism>
<protein>
    <submittedName>
        <fullName evidence="11">Chromosome-associated kinesin KIF4</fullName>
    </submittedName>
</protein>
<evidence type="ECO:0000256" key="9">
    <source>
        <dbReference type="SAM" id="MobiDB-lite"/>
    </source>
</evidence>
<comment type="caution">
    <text evidence="11">The sequence shown here is derived from an EMBL/GenBank/DDBJ whole genome shotgun (WGS) entry which is preliminary data.</text>
</comment>
<dbReference type="PROSITE" id="PS00411">
    <property type="entry name" value="KINESIN_MOTOR_1"/>
    <property type="match status" value="1"/>
</dbReference>
<dbReference type="PRINTS" id="PR00380">
    <property type="entry name" value="KINESINHEAVY"/>
</dbReference>
<comment type="subcellular location">
    <subcellularLocation>
        <location evidence="1">Cytoplasm</location>
        <location evidence="1">Cytoskeleton</location>
    </subcellularLocation>
</comment>
<reference evidence="11 12" key="1">
    <citation type="submission" date="2024-08" db="EMBL/GenBank/DDBJ databases">
        <title>The draft genome of Apodemus speciosus.</title>
        <authorList>
            <person name="Nabeshima K."/>
            <person name="Suzuki S."/>
            <person name="Onuma M."/>
        </authorList>
    </citation>
    <scope>NUCLEOTIDE SEQUENCE [LARGE SCALE GENOMIC DNA]</scope>
    <source>
        <strain evidence="11">IB14-021</strain>
    </source>
</reference>
<dbReference type="PANTHER" id="PTHR47969:SF15">
    <property type="entry name" value="CHROMOSOME-ASSOCIATED KINESIN KIF4A-RELATED"/>
    <property type="match status" value="1"/>
</dbReference>
<accession>A0ABQ0FUV1</accession>
<feature type="region of interest" description="Disordered" evidence="9">
    <location>
        <begin position="1180"/>
        <end position="1202"/>
    </location>
</feature>
<evidence type="ECO:0000256" key="5">
    <source>
        <dbReference type="ARBA" id="ARBA00023054"/>
    </source>
</evidence>
<dbReference type="Pfam" id="PF00225">
    <property type="entry name" value="Kinesin"/>
    <property type="match status" value="1"/>
</dbReference>
<feature type="region of interest" description="Disordered" evidence="9">
    <location>
        <begin position="758"/>
        <end position="794"/>
    </location>
</feature>
<dbReference type="Proteomes" id="UP001623349">
    <property type="component" value="Unassembled WGS sequence"/>
</dbReference>
<evidence type="ECO:0000313" key="12">
    <source>
        <dbReference type="Proteomes" id="UP001623349"/>
    </source>
</evidence>
<evidence type="ECO:0000256" key="2">
    <source>
        <dbReference type="ARBA" id="ARBA00022490"/>
    </source>
</evidence>
<feature type="domain" description="Kinesin motor" evidence="10">
    <location>
        <begin position="1"/>
        <end position="299"/>
    </location>
</feature>
<dbReference type="Gene3D" id="3.40.850.10">
    <property type="entry name" value="Kinesin motor domain"/>
    <property type="match status" value="1"/>
</dbReference>
<dbReference type="InterPro" id="IPR033467">
    <property type="entry name" value="Tesmin/TSO1-like_CXC"/>
</dbReference>
<keyword evidence="7" id="KW-0505">Motor protein</keyword>
<dbReference type="SMART" id="SM01114">
    <property type="entry name" value="CXC"/>
    <property type="match status" value="1"/>
</dbReference>
<dbReference type="SMART" id="SM00129">
    <property type="entry name" value="KISc"/>
    <property type="match status" value="1"/>
</dbReference>
<keyword evidence="2" id="KW-0963">Cytoplasm</keyword>
<dbReference type="PROSITE" id="PS50067">
    <property type="entry name" value="KINESIN_MOTOR_2"/>
    <property type="match status" value="1"/>
</dbReference>
<comment type="similarity">
    <text evidence="7">Belongs to the TRAFAC class myosin-kinesin ATPase superfamily. Kinesin family.</text>
</comment>
<proteinExistence type="inferred from homology"/>
<evidence type="ECO:0000256" key="3">
    <source>
        <dbReference type="ARBA" id="ARBA00022741"/>
    </source>
</evidence>
<evidence type="ECO:0000256" key="6">
    <source>
        <dbReference type="ARBA" id="ARBA00023212"/>
    </source>
</evidence>
<evidence type="ECO:0000256" key="1">
    <source>
        <dbReference type="ARBA" id="ARBA00004245"/>
    </source>
</evidence>
<dbReference type="EMBL" id="BAAFST010000020">
    <property type="protein sequence ID" value="GAB1303005.1"/>
    <property type="molecule type" value="Genomic_DNA"/>
</dbReference>
<dbReference type="CDD" id="cd01372">
    <property type="entry name" value="KISc_KIF4"/>
    <property type="match status" value="1"/>
</dbReference>
<feature type="binding site" evidence="7">
    <location>
        <begin position="50"/>
        <end position="57"/>
    </location>
    <ligand>
        <name>ATP</name>
        <dbReference type="ChEBI" id="CHEBI:30616"/>
    </ligand>
</feature>
<gene>
    <name evidence="11" type="ORF">APTSU1_001824600</name>
</gene>